<evidence type="ECO:0000256" key="4">
    <source>
        <dbReference type="ARBA" id="ARBA00022840"/>
    </source>
</evidence>
<dbReference type="AlphaFoldDB" id="A0A975HI71"/>
<proteinExistence type="inferred from homology"/>
<dbReference type="PROSITE" id="PS50893">
    <property type="entry name" value="ABC_TRANSPORTER_2"/>
    <property type="match status" value="1"/>
</dbReference>
<feature type="domain" description="ABC transporter" evidence="5">
    <location>
        <begin position="1"/>
        <end position="224"/>
    </location>
</feature>
<dbReference type="Pfam" id="PF00005">
    <property type="entry name" value="ABC_tran"/>
    <property type="match status" value="1"/>
</dbReference>
<dbReference type="Proteomes" id="UP000682739">
    <property type="component" value="Chromosome"/>
</dbReference>
<sequence>MPKTILSNLNLSIPSGQVVGIIGPNGAGKTSLLNILQGRIKPSSGDVKVLGQALGNMSLQERAQCIAYVSQHPPHVFDLTVLDVVKFGRLPHIQMFAFGQQDAQQDLVKKALHRFHLEDIKDRSFDALSGGEQQRAYLAQAMVQDACILLMDEPINHLDIKHQLELLSQLRDLPQDVILTLHDLNLAASYCDHLILMKNGQVVAQGTPREVLTTNLIQSTYGIDVTFHPACQHVDDLVGGKGDLSSESVPFMSYHQKAPKHD</sequence>
<name>A0A975HI71_9GAMM</name>
<dbReference type="CDD" id="cd03214">
    <property type="entry name" value="ABC_Iron-Siderophores_B12_Hemin"/>
    <property type="match status" value="1"/>
</dbReference>
<keyword evidence="7" id="KW-1185">Reference proteome</keyword>
<dbReference type="InterPro" id="IPR003593">
    <property type="entry name" value="AAA+_ATPase"/>
</dbReference>
<dbReference type="PANTHER" id="PTHR42794">
    <property type="entry name" value="HEMIN IMPORT ATP-BINDING PROTEIN HMUV"/>
    <property type="match status" value="1"/>
</dbReference>
<dbReference type="SMART" id="SM00382">
    <property type="entry name" value="AAA"/>
    <property type="match status" value="1"/>
</dbReference>
<evidence type="ECO:0000313" key="7">
    <source>
        <dbReference type="Proteomes" id="UP000682739"/>
    </source>
</evidence>
<dbReference type="SUPFAM" id="SSF52540">
    <property type="entry name" value="P-loop containing nucleoside triphosphate hydrolases"/>
    <property type="match status" value="1"/>
</dbReference>
<dbReference type="InterPro" id="IPR003439">
    <property type="entry name" value="ABC_transporter-like_ATP-bd"/>
</dbReference>
<evidence type="ECO:0000256" key="3">
    <source>
        <dbReference type="ARBA" id="ARBA00022741"/>
    </source>
</evidence>
<dbReference type="GO" id="GO:0005524">
    <property type="term" value="F:ATP binding"/>
    <property type="evidence" value="ECO:0007669"/>
    <property type="project" value="UniProtKB-KW"/>
</dbReference>
<evidence type="ECO:0000259" key="5">
    <source>
        <dbReference type="PROSITE" id="PS50893"/>
    </source>
</evidence>
<comment type="similarity">
    <text evidence="1">Belongs to the ABC transporter superfamily.</text>
</comment>
<dbReference type="PANTHER" id="PTHR42794:SF2">
    <property type="entry name" value="ABC TRANSPORTER ATP-BINDING PROTEIN"/>
    <property type="match status" value="1"/>
</dbReference>
<dbReference type="EMBL" id="CP072110">
    <property type="protein sequence ID" value="QTH63838.1"/>
    <property type="molecule type" value="Genomic_DNA"/>
</dbReference>
<keyword evidence="3" id="KW-0547">Nucleotide-binding</keyword>
<evidence type="ECO:0000256" key="2">
    <source>
        <dbReference type="ARBA" id="ARBA00022448"/>
    </source>
</evidence>
<evidence type="ECO:0000313" key="6">
    <source>
        <dbReference type="EMBL" id="QTH63838.1"/>
    </source>
</evidence>
<keyword evidence="2" id="KW-0813">Transport</keyword>
<accession>A0A975HI71</accession>
<evidence type="ECO:0000256" key="1">
    <source>
        <dbReference type="ARBA" id="ARBA00005417"/>
    </source>
</evidence>
<dbReference type="RefSeq" id="WP_208831893.1">
    <property type="nucleotide sequence ID" value="NZ_CP072110.1"/>
</dbReference>
<organism evidence="6 7">
    <name type="scientific">Psychrosphaera ytuae</name>
    <dbReference type="NCBI Taxonomy" id="2820710"/>
    <lineage>
        <taxon>Bacteria</taxon>
        <taxon>Pseudomonadati</taxon>
        <taxon>Pseudomonadota</taxon>
        <taxon>Gammaproteobacteria</taxon>
        <taxon>Alteromonadales</taxon>
        <taxon>Pseudoalteromonadaceae</taxon>
        <taxon>Psychrosphaera</taxon>
    </lineage>
</organism>
<dbReference type="GO" id="GO:0016887">
    <property type="term" value="F:ATP hydrolysis activity"/>
    <property type="evidence" value="ECO:0007669"/>
    <property type="project" value="InterPro"/>
</dbReference>
<gene>
    <name evidence="6" type="ORF">J1N51_14175</name>
</gene>
<dbReference type="KEGG" id="psym:J1N51_14175"/>
<dbReference type="InterPro" id="IPR027417">
    <property type="entry name" value="P-loop_NTPase"/>
</dbReference>
<keyword evidence="4 6" id="KW-0067">ATP-binding</keyword>
<dbReference type="FunFam" id="3.40.50.300:FF:000134">
    <property type="entry name" value="Iron-enterobactin ABC transporter ATP-binding protein"/>
    <property type="match status" value="1"/>
</dbReference>
<protein>
    <submittedName>
        <fullName evidence="6">ABC transporter ATP-binding protein</fullName>
    </submittedName>
</protein>
<reference evidence="6" key="1">
    <citation type="submission" date="2021-03" db="EMBL/GenBank/DDBJ databases">
        <title>Description of Psychrosphaera ytuae sp. nov. isolated from deep sea sediment of South China Sea.</title>
        <authorList>
            <person name="Zhang J."/>
            <person name="Xu X.-D."/>
        </authorList>
    </citation>
    <scope>NUCLEOTIDE SEQUENCE</scope>
    <source>
        <strain evidence="6">MTZ26</strain>
    </source>
</reference>
<dbReference type="Gene3D" id="3.40.50.300">
    <property type="entry name" value="P-loop containing nucleotide triphosphate hydrolases"/>
    <property type="match status" value="1"/>
</dbReference>